<evidence type="ECO:0000313" key="3">
    <source>
        <dbReference type="Proteomes" id="UP001190700"/>
    </source>
</evidence>
<feature type="transmembrane region" description="Helical" evidence="1">
    <location>
        <begin position="47"/>
        <end position="67"/>
    </location>
</feature>
<reference evidence="2 3" key="1">
    <citation type="journal article" date="2015" name="Genome Biol. Evol.">
        <title>Comparative Genomics of a Bacterivorous Green Alga Reveals Evolutionary Causalities and Consequences of Phago-Mixotrophic Mode of Nutrition.</title>
        <authorList>
            <person name="Burns J.A."/>
            <person name="Paasch A."/>
            <person name="Narechania A."/>
            <person name="Kim E."/>
        </authorList>
    </citation>
    <scope>NUCLEOTIDE SEQUENCE [LARGE SCALE GENOMIC DNA]</scope>
    <source>
        <strain evidence="2 3">PLY_AMNH</strain>
    </source>
</reference>
<organism evidence="2 3">
    <name type="scientific">Cymbomonas tetramitiformis</name>
    <dbReference type="NCBI Taxonomy" id="36881"/>
    <lineage>
        <taxon>Eukaryota</taxon>
        <taxon>Viridiplantae</taxon>
        <taxon>Chlorophyta</taxon>
        <taxon>Pyramimonadophyceae</taxon>
        <taxon>Pyramimonadales</taxon>
        <taxon>Pyramimonadaceae</taxon>
        <taxon>Cymbomonas</taxon>
    </lineage>
</organism>
<protein>
    <submittedName>
        <fullName evidence="2">Uncharacterized protein</fullName>
    </submittedName>
</protein>
<accession>A0AAE0ETT3</accession>
<dbReference type="EMBL" id="LGRX02034149">
    <property type="protein sequence ID" value="KAK3238660.1"/>
    <property type="molecule type" value="Genomic_DNA"/>
</dbReference>
<keyword evidence="1" id="KW-1133">Transmembrane helix</keyword>
<name>A0AAE0ETT3_9CHLO</name>
<sequence length="432" mass="48385">MAEQTADDIRALMKQKIAKQIGRKASNSSLKEDVKEERHASPARPSVRLFGATAFMVLLAIFGFGVLEIDFELPLLNAETSSPPVAAQFALSTVSLDNLQSGEVIQVGKQSGDLQEVMDLDTETVTGAVEGHNVLPSSNESHAGMIKLDPESVNAQLNAPQVVADTAGGHSQHVGEYPSCNATTLTSYSGVLDYVVQQLEAAPTFTQPFNYSTYFCSFWPAETYAKLVEYFPPDVMFDNYKAKQKSCGEGGCRYAMEHTTILKAKEKKKKTLWPQISEAKPFWQNISDIVFSPQFEKALWKKLDVKPSIKRRELRILSDKNGWANGRIHTDTQATKIATMMFYITNSTAAVYDYGTCLHTFAQYKNRIIQEKGVERKGVGRDGEGDCFYKFQFLPNSGYSFRVSKSSWHSAPNRFIKHHETIHRNTLLVNWY</sequence>
<gene>
    <name evidence="2" type="ORF">CYMTET_51339</name>
</gene>
<dbReference type="Proteomes" id="UP001190700">
    <property type="component" value="Unassembled WGS sequence"/>
</dbReference>
<comment type="caution">
    <text evidence="2">The sequence shown here is derived from an EMBL/GenBank/DDBJ whole genome shotgun (WGS) entry which is preliminary data.</text>
</comment>
<proteinExistence type="predicted"/>
<keyword evidence="1" id="KW-0812">Transmembrane</keyword>
<evidence type="ECO:0000313" key="2">
    <source>
        <dbReference type="EMBL" id="KAK3238660.1"/>
    </source>
</evidence>
<keyword evidence="1" id="KW-0472">Membrane</keyword>
<keyword evidence="3" id="KW-1185">Reference proteome</keyword>
<evidence type="ECO:0000256" key="1">
    <source>
        <dbReference type="SAM" id="Phobius"/>
    </source>
</evidence>
<dbReference type="AlphaFoldDB" id="A0AAE0ETT3"/>